<gene>
    <name evidence="2" type="ORF">ENS41_02095</name>
</gene>
<proteinExistence type="predicted"/>
<organism evidence="2">
    <name type="scientific">candidate division WOR-3 bacterium</name>
    <dbReference type="NCBI Taxonomy" id="2052148"/>
    <lineage>
        <taxon>Bacteria</taxon>
        <taxon>Bacteria division WOR-3</taxon>
    </lineage>
</organism>
<sequence length="493" mass="53486">MGSPARCILLFILAVGSPTTGQPTLSAVCNSAPAPGQPVIINADCSFPSPIPHLTADARLFYSLDNQNSWQELTMTHIGQPGFDSTWEASLIAPSSGLVRYYIRAADNSGYATQSPFNTDNVWPPGASLLASVAAETSGDASGAEGPWLDLTGAWVGYSADRFYARLRNNHTGWPTYTFPQPYYIYSLGFVNPDAPSDTYVFTMSYASILTIYNTGLYAINRYAGTYERVGDIEANTSGNLLSFRCPVSRFTADPRFGPWPNSTGWLHVAAVTQAVYPIGGSYVRDTTVACRFYADRTPVFTINQNQPPRLSQARIVPDTGDPATPFWFSVRYADDDTNLPLLRAVVVDEDTFELIPSNHFYGNGVTFATTRSGFAPGLHEYVFRFDDGMVVVTTPPDTFMVLGTGFADRSSPPRPRFALTPNPARGVVTLSATPGSPTPVSLALTDVSGRPVGTRTATIGRKLDLRRLSPGVYFVRITAAGTDRTVRLLLLD</sequence>
<feature type="domain" description="Secretion system C-terminal sorting" evidence="1">
    <location>
        <begin position="422"/>
        <end position="485"/>
    </location>
</feature>
<name>A0A7C4CCS3_UNCW3</name>
<reference evidence="2" key="1">
    <citation type="journal article" date="2020" name="mSystems">
        <title>Genome- and Community-Level Interaction Insights into Carbon Utilization and Element Cycling Functions of Hydrothermarchaeota in Hydrothermal Sediment.</title>
        <authorList>
            <person name="Zhou Z."/>
            <person name="Liu Y."/>
            <person name="Xu W."/>
            <person name="Pan J."/>
            <person name="Luo Z.H."/>
            <person name="Li M."/>
        </authorList>
    </citation>
    <scope>NUCLEOTIDE SEQUENCE [LARGE SCALE GENOMIC DNA]</scope>
    <source>
        <strain evidence="2">SpSt-488</strain>
    </source>
</reference>
<protein>
    <submittedName>
        <fullName evidence="2">T9SS type A sorting domain-containing protein</fullName>
    </submittedName>
</protein>
<dbReference type="AlphaFoldDB" id="A0A7C4CCS3"/>
<accession>A0A7C4CCS3</accession>
<evidence type="ECO:0000259" key="1">
    <source>
        <dbReference type="Pfam" id="PF18962"/>
    </source>
</evidence>
<dbReference type="InterPro" id="IPR026444">
    <property type="entry name" value="Secre_tail"/>
</dbReference>
<comment type="caution">
    <text evidence="2">The sequence shown here is derived from an EMBL/GenBank/DDBJ whole genome shotgun (WGS) entry which is preliminary data.</text>
</comment>
<dbReference type="Pfam" id="PF18962">
    <property type="entry name" value="Por_Secre_tail"/>
    <property type="match status" value="1"/>
</dbReference>
<dbReference type="NCBIfam" id="TIGR04183">
    <property type="entry name" value="Por_Secre_tail"/>
    <property type="match status" value="1"/>
</dbReference>
<evidence type="ECO:0000313" key="2">
    <source>
        <dbReference type="EMBL" id="HGK27728.1"/>
    </source>
</evidence>
<dbReference type="EMBL" id="DSUT01000038">
    <property type="protein sequence ID" value="HGK27728.1"/>
    <property type="molecule type" value="Genomic_DNA"/>
</dbReference>